<sequence length="399" mass="41825">MTQIASADEALDVAAKLSAEFEAEASTRDAERRLPHEQVAALKKSGLLAVTVPVDYGGIAAPAAVLAEVFRLMAHADPSLAQIPHSHFVFLEALRLQGTDSQKAYFYGQVLGGALLANAQSERGPHTIDVDTTTLVRRPSGDYLLSGRKFYSTGALFADWVLVRASLTDGSTVPTAQTPKAIAFVARDADGVEVVDDWDGMGQRTTASGTVTLDDVAVPVEHVVPFSPIFAGPSVYGARAQLIHSAIDVGIATGALAAGVRQAERARPHFEAGVATAVEDPTLVALAGELAVTVRGAQALLAEAARAVDHAAAHLSDESAAEASIAVAVAKVAAVRASLEASNVLFDLGGTRSASASGNLSRYWRDARTHTLHDPTRWKVQHIGRYTLSGTPPPRHGQL</sequence>
<dbReference type="Pfam" id="PF02770">
    <property type="entry name" value="Acyl-CoA_dh_M"/>
    <property type="match status" value="1"/>
</dbReference>
<evidence type="ECO:0000256" key="9">
    <source>
        <dbReference type="ARBA" id="ARBA00034328"/>
    </source>
</evidence>
<dbReference type="OrthoDB" id="571684at2"/>
<evidence type="ECO:0000259" key="15">
    <source>
        <dbReference type="Pfam" id="PF02771"/>
    </source>
</evidence>
<dbReference type="EC" id="1.14.14.21" evidence="9"/>
<comment type="catalytic activity">
    <reaction evidence="13">
        <text>dibenzothiophene + 2 FMNH2 + 2 O2 = dibenzothiophene 5,5-dioxide + 2 FMN + 2 H2O + 2 H(+)</text>
        <dbReference type="Rhea" id="RHEA:49072"/>
        <dbReference type="ChEBI" id="CHEBI:15377"/>
        <dbReference type="ChEBI" id="CHEBI:15378"/>
        <dbReference type="ChEBI" id="CHEBI:15379"/>
        <dbReference type="ChEBI" id="CHEBI:23681"/>
        <dbReference type="ChEBI" id="CHEBI:57618"/>
        <dbReference type="ChEBI" id="CHEBI:58210"/>
        <dbReference type="ChEBI" id="CHEBI:90356"/>
        <dbReference type="EC" id="1.14.14.21"/>
    </reaction>
</comment>
<dbReference type="SUPFAM" id="SSF56645">
    <property type="entry name" value="Acyl-CoA dehydrogenase NM domain-like"/>
    <property type="match status" value="1"/>
</dbReference>
<dbReference type="InterPro" id="IPR036250">
    <property type="entry name" value="AcylCo_DH-like_C"/>
</dbReference>
<dbReference type="InterPro" id="IPR046373">
    <property type="entry name" value="Acyl-CoA_Oxase/DH_mid-dom_sf"/>
</dbReference>
<evidence type="ECO:0000256" key="3">
    <source>
        <dbReference type="ARBA" id="ARBA00022643"/>
    </source>
</evidence>
<reference evidence="18" key="1">
    <citation type="submission" date="2016-10" db="EMBL/GenBank/DDBJ databases">
        <authorList>
            <person name="Varghese N."/>
            <person name="Submissions S."/>
        </authorList>
    </citation>
    <scope>NUCLEOTIDE SEQUENCE [LARGE SCALE GENOMIC DNA]</scope>
    <source>
        <strain evidence="18">DSM 45405</strain>
    </source>
</reference>
<dbReference type="PANTHER" id="PTHR43884:SF12">
    <property type="entry name" value="ISOVALERYL-COA DEHYDROGENASE, MITOCHONDRIAL-RELATED"/>
    <property type="match status" value="1"/>
</dbReference>
<dbReference type="Proteomes" id="UP000182915">
    <property type="component" value="Chromosome I"/>
</dbReference>
<evidence type="ECO:0000259" key="14">
    <source>
        <dbReference type="Pfam" id="PF02770"/>
    </source>
</evidence>
<dbReference type="STRING" id="370526.SAMN04489835_0190"/>
<comment type="similarity">
    <text evidence="8">Belongs to the DszC flavin monooxygenase family.</text>
</comment>
<dbReference type="InterPro" id="IPR009100">
    <property type="entry name" value="AcylCoA_DH/oxidase_NM_dom_sf"/>
</dbReference>
<comment type="subcellular location">
    <subcellularLocation>
        <location evidence="1">Cytoplasm</location>
    </subcellularLocation>
</comment>
<evidence type="ECO:0000256" key="11">
    <source>
        <dbReference type="ARBA" id="ARBA00047859"/>
    </source>
</evidence>
<keyword evidence="5" id="KW-0560">Oxidoreductase</keyword>
<keyword evidence="3" id="KW-0288">FMN</keyword>
<keyword evidence="2" id="KW-0285">Flavoprotein</keyword>
<dbReference type="Gene3D" id="2.40.110.10">
    <property type="entry name" value="Butyryl-CoA Dehydrogenase, subunit A, domain 2"/>
    <property type="match status" value="1"/>
</dbReference>
<feature type="domain" description="Acyl-CoA dehydrogenase/oxidase N-terminal" evidence="15">
    <location>
        <begin position="17"/>
        <end position="111"/>
    </location>
</feature>
<name>A0A1H6ILL7_MYCRU</name>
<evidence type="ECO:0000256" key="4">
    <source>
        <dbReference type="ARBA" id="ARBA00022741"/>
    </source>
</evidence>
<dbReference type="AlphaFoldDB" id="A0A1H6ILL7"/>
<dbReference type="PIRSF" id="PIRSF016578">
    <property type="entry name" value="HsaA"/>
    <property type="match status" value="1"/>
</dbReference>
<dbReference type="Gene3D" id="1.10.540.10">
    <property type="entry name" value="Acyl-CoA dehydrogenase/oxidase, N-terminal domain"/>
    <property type="match status" value="1"/>
</dbReference>
<dbReference type="SUPFAM" id="SSF47203">
    <property type="entry name" value="Acyl-CoA dehydrogenase C-terminal domain-like"/>
    <property type="match status" value="1"/>
</dbReference>
<dbReference type="GO" id="GO:0050660">
    <property type="term" value="F:flavin adenine dinucleotide binding"/>
    <property type="evidence" value="ECO:0007669"/>
    <property type="project" value="InterPro"/>
</dbReference>
<evidence type="ECO:0000313" key="17">
    <source>
        <dbReference type="EMBL" id="SEH47175.1"/>
    </source>
</evidence>
<dbReference type="GO" id="GO:0006552">
    <property type="term" value="P:L-leucine catabolic process"/>
    <property type="evidence" value="ECO:0007669"/>
    <property type="project" value="TreeGrafter"/>
</dbReference>
<dbReference type="PANTHER" id="PTHR43884">
    <property type="entry name" value="ACYL-COA DEHYDROGENASE"/>
    <property type="match status" value="1"/>
</dbReference>
<comment type="catalytic activity">
    <reaction evidence="11">
        <text>dibenzothiophene + FMNH2 + O2 = dibenzothiophene 5-oxide + FMN + H2O + H(+)</text>
        <dbReference type="Rhea" id="RHEA:49076"/>
        <dbReference type="ChEBI" id="CHEBI:15377"/>
        <dbReference type="ChEBI" id="CHEBI:15378"/>
        <dbReference type="ChEBI" id="CHEBI:15379"/>
        <dbReference type="ChEBI" id="CHEBI:23681"/>
        <dbReference type="ChEBI" id="CHEBI:23683"/>
        <dbReference type="ChEBI" id="CHEBI:57618"/>
        <dbReference type="ChEBI" id="CHEBI:58210"/>
    </reaction>
</comment>
<evidence type="ECO:0000256" key="6">
    <source>
        <dbReference type="ARBA" id="ARBA00023033"/>
    </source>
</evidence>
<comment type="pathway">
    <text evidence="7">Sulfur metabolism; dibenzothiophene degradation.</text>
</comment>
<dbReference type="Pfam" id="PF08028">
    <property type="entry name" value="Acyl-CoA_dh_2"/>
    <property type="match status" value="1"/>
</dbReference>
<accession>A0A1H6ILL7</accession>
<gene>
    <name evidence="17" type="ORF">SAMN04489835_0190</name>
</gene>
<keyword evidence="6" id="KW-0503">Monooxygenase</keyword>
<dbReference type="InterPro" id="IPR013107">
    <property type="entry name" value="Acyl-CoA_DH_C"/>
</dbReference>
<dbReference type="InterPro" id="IPR013786">
    <property type="entry name" value="AcylCoA_DH/ox_N"/>
</dbReference>
<keyword evidence="18" id="KW-1185">Reference proteome</keyword>
<dbReference type="InterPro" id="IPR037069">
    <property type="entry name" value="AcylCoA_DH/ox_N_sf"/>
</dbReference>
<keyword evidence="4" id="KW-0547">Nucleotide-binding</keyword>
<dbReference type="GO" id="GO:0004497">
    <property type="term" value="F:monooxygenase activity"/>
    <property type="evidence" value="ECO:0007669"/>
    <property type="project" value="UniProtKB-KW"/>
</dbReference>
<evidence type="ECO:0000259" key="16">
    <source>
        <dbReference type="Pfam" id="PF08028"/>
    </source>
</evidence>
<dbReference type="Gene3D" id="1.20.140.10">
    <property type="entry name" value="Butyryl-CoA Dehydrogenase, subunit A, domain 3"/>
    <property type="match status" value="1"/>
</dbReference>
<comment type="catalytic activity">
    <reaction evidence="12">
        <text>dibenzothiophene 5-oxide + FMNH2 + O2 = dibenzothiophene 5,5-dioxide + FMN + H2O + H(+)</text>
        <dbReference type="Rhea" id="RHEA:49080"/>
        <dbReference type="ChEBI" id="CHEBI:15377"/>
        <dbReference type="ChEBI" id="CHEBI:15378"/>
        <dbReference type="ChEBI" id="CHEBI:15379"/>
        <dbReference type="ChEBI" id="CHEBI:23683"/>
        <dbReference type="ChEBI" id="CHEBI:57618"/>
        <dbReference type="ChEBI" id="CHEBI:58210"/>
        <dbReference type="ChEBI" id="CHEBI:90356"/>
    </reaction>
</comment>
<evidence type="ECO:0000256" key="10">
    <source>
        <dbReference type="ARBA" id="ARBA00034345"/>
    </source>
</evidence>
<dbReference type="InterPro" id="IPR006091">
    <property type="entry name" value="Acyl-CoA_Oxase/DH_mid-dom"/>
</dbReference>
<evidence type="ECO:0000256" key="1">
    <source>
        <dbReference type="ARBA" id="ARBA00004496"/>
    </source>
</evidence>
<evidence type="ECO:0000256" key="7">
    <source>
        <dbReference type="ARBA" id="ARBA00034307"/>
    </source>
</evidence>
<evidence type="ECO:0000256" key="12">
    <source>
        <dbReference type="ARBA" id="ARBA00048445"/>
    </source>
</evidence>
<evidence type="ECO:0000256" key="5">
    <source>
        <dbReference type="ARBA" id="ARBA00023002"/>
    </source>
</evidence>
<protein>
    <recommendedName>
        <fullName evidence="10">Dibenzothiophene monooxygenase</fullName>
        <ecNumber evidence="9">1.14.14.21</ecNumber>
    </recommendedName>
</protein>
<dbReference type="Pfam" id="PF02771">
    <property type="entry name" value="Acyl-CoA_dh_N"/>
    <property type="match status" value="1"/>
</dbReference>
<evidence type="ECO:0000256" key="13">
    <source>
        <dbReference type="ARBA" id="ARBA00049456"/>
    </source>
</evidence>
<organism evidence="17 18">
    <name type="scientific">Mycolicibacterium rutilum</name>
    <name type="common">Mycobacterium rutilum</name>
    <dbReference type="NCBI Taxonomy" id="370526"/>
    <lineage>
        <taxon>Bacteria</taxon>
        <taxon>Bacillati</taxon>
        <taxon>Actinomycetota</taxon>
        <taxon>Actinomycetes</taxon>
        <taxon>Mycobacteriales</taxon>
        <taxon>Mycobacteriaceae</taxon>
        <taxon>Mycolicibacterium</taxon>
    </lineage>
</organism>
<evidence type="ECO:0000256" key="2">
    <source>
        <dbReference type="ARBA" id="ARBA00022630"/>
    </source>
</evidence>
<feature type="domain" description="Acyl-CoA dehydrogenase C-terminal" evidence="16">
    <location>
        <begin position="242"/>
        <end position="374"/>
    </location>
</feature>
<dbReference type="GO" id="GO:0008470">
    <property type="term" value="F:3-methylbutanoyl-CoA dehydrogenase activity"/>
    <property type="evidence" value="ECO:0007669"/>
    <property type="project" value="TreeGrafter"/>
</dbReference>
<proteinExistence type="inferred from homology"/>
<feature type="domain" description="Acyl-CoA oxidase/dehydrogenase middle" evidence="14">
    <location>
        <begin position="124"/>
        <end position="216"/>
    </location>
</feature>
<dbReference type="InterPro" id="IPR023922">
    <property type="entry name" value="S04_starv_induced_SfnB"/>
</dbReference>
<dbReference type="EMBL" id="LT629971">
    <property type="protein sequence ID" value="SEH47175.1"/>
    <property type="molecule type" value="Genomic_DNA"/>
</dbReference>
<dbReference type="RefSeq" id="WP_083405562.1">
    <property type="nucleotide sequence ID" value="NZ_LT629971.1"/>
</dbReference>
<dbReference type="NCBIfam" id="TIGR04022">
    <property type="entry name" value="sulfur_SfnB"/>
    <property type="match status" value="1"/>
</dbReference>
<dbReference type="GO" id="GO:0005737">
    <property type="term" value="C:cytoplasm"/>
    <property type="evidence" value="ECO:0007669"/>
    <property type="project" value="UniProtKB-SubCell"/>
</dbReference>
<evidence type="ECO:0000256" key="8">
    <source>
        <dbReference type="ARBA" id="ARBA00034317"/>
    </source>
</evidence>
<evidence type="ECO:0000313" key="18">
    <source>
        <dbReference type="Proteomes" id="UP000182915"/>
    </source>
</evidence>